<evidence type="ECO:0000259" key="2">
    <source>
        <dbReference type="Pfam" id="PF12802"/>
    </source>
</evidence>
<comment type="similarity">
    <text evidence="1">Belongs to the ROK (NagC/XylR) family.</text>
</comment>
<dbReference type="GO" id="GO:0003700">
    <property type="term" value="F:DNA-binding transcription factor activity"/>
    <property type="evidence" value="ECO:0007669"/>
    <property type="project" value="InterPro"/>
</dbReference>
<protein>
    <recommendedName>
        <fullName evidence="2">HTH marR-type domain-containing protein</fullName>
    </recommendedName>
</protein>
<feature type="domain" description="HTH marR-type" evidence="2">
    <location>
        <begin position="16"/>
        <end position="64"/>
    </location>
</feature>
<dbReference type="Pfam" id="PF00480">
    <property type="entry name" value="ROK"/>
    <property type="match status" value="1"/>
</dbReference>
<dbReference type="InterPro" id="IPR000835">
    <property type="entry name" value="HTH_MarR-typ"/>
</dbReference>
<organism evidence="3 4">
    <name type="scientific">Flexivirga endophytica</name>
    <dbReference type="NCBI Taxonomy" id="1849103"/>
    <lineage>
        <taxon>Bacteria</taxon>
        <taxon>Bacillati</taxon>
        <taxon>Actinomycetota</taxon>
        <taxon>Actinomycetes</taxon>
        <taxon>Micrococcales</taxon>
        <taxon>Dermacoccaceae</taxon>
        <taxon>Flexivirga</taxon>
    </lineage>
</organism>
<reference evidence="3" key="2">
    <citation type="submission" date="2020-09" db="EMBL/GenBank/DDBJ databases">
        <authorList>
            <person name="Sun Q."/>
            <person name="Zhou Y."/>
        </authorList>
    </citation>
    <scope>NUCLEOTIDE SEQUENCE</scope>
    <source>
        <strain evidence="3">CGMCC 1.15085</strain>
    </source>
</reference>
<dbReference type="InterPro" id="IPR000600">
    <property type="entry name" value="ROK"/>
</dbReference>
<evidence type="ECO:0000313" key="4">
    <source>
        <dbReference type="Proteomes" id="UP000636793"/>
    </source>
</evidence>
<dbReference type="AlphaFoldDB" id="A0A916WP60"/>
<sequence length="365" mass="36783">MASASPDVLRAGTDQRVLELLYDGPRSRAELAAVGGISKPTASESVRRLETRGVVAETGERRHGVGRTATLIGIRADIGVGLAVSIEAGGVRASTHTVSGEIVQEAEVTLPPTHGPRSVAGALGKAVRAVAGSSDHPICAAAVSAADPVRRSDGRLVELPDAPFLVGSLDARRKLSPYVAGEVLVDNDVNWAAGAELSALPERPDFGYLHLGSGLGGAVVSDGEVRRGHHGFVGEIAHVIVPGPSGLAMPITDVFAEMGLRQPNSTAIDLNAVRRAFDDAPASAVLGQALAAVVGAFVALADPSEVIVAGPWGAAALPSLAAALSEGPRPAPLVAATVTDASATGVRDGAVAGLRSWVSAVAAAD</sequence>
<dbReference type="CDD" id="cd23763">
    <property type="entry name" value="ASKHA_ATPase_ROK"/>
    <property type="match status" value="1"/>
</dbReference>
<name>A0A916WP60_9MICO</name>
<dbReference type="Gene3D" id="3.30.420.40">
    <property type="match status" value="2"/>
</dbReference>
<dbReference type="InterPro" id="IPR011991">
    <property type="entry name" value="ArsR-like_HTH"/>
</dbReference>
<dbReference type="InterPro" id="IPR036390">
    <property type="entry name" value="WH_DNA-bd_sf"/>
</dbReference>
<proteinExistence type="inferred from homology"/>
<dbReference type="InterPro" id="IPR036388">
    <property type="entry name" value="WH-like_DNA-bd_sf"/>
</dbReference>
<dbReference type="InterPro" id="IPR043129">
    <property type="entry name" value="ATPase_NBD"/>
</dbReference>
<dbReference type="SUPFAM" id="SSF53067">
    <property type="entry name" value="Actin-like ATPase domain"/>
    <property type="match status" value="1"/>
</dbReference>
<dbReference type="Pfam" id="PF12802">
    <property type="entry name" value="MarR_2"/>
    <property type="match status" value="1"/>
</dbReference>
<dbReference type="CDD" id="cd00090">
    <property type="entry name" value="HTH_ARSR"/>
    <property type="match status" value="1"/>
</dbReference>
<gene>
    <name evidence="3" type="ORF">GCM10011492_08870</name>
</gene>
<dbReference type="Proteomes" id="UP000636793">
    <property type="component" value="Unassembled WGS sequence"/>
</dbReference>
<dbReference type="SUPFAM" id="SSF46785">
    <property type="entry name" value="Winged helix' DNA-binding domain"/>
    <property type="match status" value="1"/>
</dbReference>
<dbReference type="PANTHER" id="PTHR18964:SF149">
    <property type="entry name" value="BIFUNCTIONAL UDP-N-ACETYLGLUCOSAMINE 2-EPIMERASE_N-ACETYLMANNOSAMINE KINASE"/>
    <property type="match status" value="1"/>
</dbReference>
<evidence type="ECO:0000313" key="3">
    <source>
        <dbReference type="EMBL" id="GGB21174.1"/>
    </source>
</evidence>
<comment type="caution">
    <text evidence="3">The sequence shown here is derived from an EMBL/GenBank/DDBJ whole genome shotgun (WGS) entry which is preliminary data.</text>
</comment>
<dbReference type="Gene3D" id="1.10.10.10">
    <property type="entry name" value="Winged helix-like DNA-binding domain superfamily/Winged helix DNA-binding domain"/>
    <property type="match status" value="1"/>
</dbReference>
<evidence type="ECO:0000256" key="1">
    <source>
        <dbReference type="ARBA" id="ARBA00006479"/>
    </source>
</evidence>
<accession>A0A916WP60</accession>
<dbReference type="RefSeq" id="WP_188835690.1">
    <property type="nucleotide sequence ID" value="NZ_BMHI01000001.1"/>
</dbReference>
<dbReference type="EMBL" id="BMHI01000001">
    <property type="protein sequence ID" value="GGB21174.1"/>
    <property type="molecule type" value="Genomic_DNA"/>
</dbReference>
<dbReference type="PANTHER" id="PTHR18964">
    <property type="entry name" value="ROK (REPRESSOR, ORF, KINASE) FAMILY"/>
    <property type="match status" value="1"/>
</dbReference>
<keyword evidence="4" id="KW-1185">Reference proteome</keyword>
<reference evidence="3" key="1">
    <citation type="journal article" date="2014" name="Int. J. Syst. Evol. Microbiol.">
        <title>Complete genome sequence of Corynebacterium casei LMG S-19264T (=DSM 44701T), isolated from a smear-ripened cheese.</title>
        <authorList>
            <consortium name="US DOE Joint Genome Institute (JGI-PGF)"/>
            <person name="Walter F."/>
            <person name="Albersmeier A."/>
            <person name="Kalinowski J."/>
            <person name="Ruckert C."/>
        </authorList>
    </citation>
    <scope>NUCLEOTIDE SEQUENCE</scope>
    <source>
        <strain evidence="3">CGMCC 1.15085</strain>
    </source>
</reference>